<comment type="caution">
    <text evidence="1">The sequence shown here is derived from an EMBL/GenBank/DDBJ whole genome shotgun (WGS) entry which is preliminary data.</text>
</comment>
<organism evidence="1 2">
    <name type="scientific">Hohenbuehelia grisea</name>
    <dbReference type="NCBI Taxonomy" id="104357"/>
    <lineage>
        <taxon>Eukaryota</taxon>
        <taxon>Fungi</taxon>
        <taxon>Dikarya</taxon>
        <taxon>Basidiomycota</taxon>
        <taxon>Agaricomycotina</taxon>
        <taxon>Agaricomycetes</taxon>
        <taxon>Agaricomycetidae</taxon>
        <taxon>Agaricales</taxon>
        <taxon>Pleurotineae</taxon>
        <taxon>Pleurotaceae</taxon>
        <taxon>Hohenbuehelia</taxon>
    </lineage>
</organism>
<protein>
    <submittedName>
        <fullName evidence="1">Uncharacterized protein</fullName>
    </submittedName>
</protein>
<name>A0ABR3JUS1_9AGAR</name>
<dbReference type="Proteomes" id="UP001556367">
    <property type="component" value="Unassembled WGS sequence"/>
</dbReference>
<evidence type="ECO:0000313" key="1">
    <source>
        <dbReference type="EMBL" id="KAL0959547.1"/>
    </source>
</evidence>
<keyword evidence="2" id="KW-1185">Reference proteome</keyword>
<proteinExistence type="predicted"/>
<sequence length="99" mass="10834">MARAAPWALLGRQIESHPELKDASGVEVWSLYFIDDLISAEPTFLTNVLSPEEMCCTRLSPLASLPFPPSPPVRQAQTFTPVLASPTTAYSINLAWTFG</sequence>
<dbReference type="EMBL" id="JASNQZ010000002">
    <property type="protein sequence ID" value="KAL0959547.1"/>
    <property type="molecule type" value="Genomic_DNA"/>
</dbReference>
<gene>
    <name evidence="1" type="ORF">HGRIS_011261</name>
</gene>
<reference evidence="2" key="1">
    <citation type="submission" date="2024-06" db="EMBL/GenBank/DDBJ databases">
        <title>Multi-omics analyses provide insights into the biosynthesis of the anticancer antibiotic pleurotin in Hohenbuehelia grisea.</title>
        <authorList>
            <person name="Weaver J.A."/>
            <person name="Alberti F."/>
        </authorList>
    </citation>
    <scope>NUCLEOTIDE SEQUENCE [LARGE SCALE GENOMIC DNA]</scope>
    <source>
        <strain evidence="2">T-177</strain>
    </source>
</reference>
<accession>A0ABR3JUS1</accession>
<evidence type="ECO:0000313" key="2">
    <source>
        <dbReference type="Proteomes" id="UP001556367"/>
    </source>
</evidence>